<dbReference type="Proteomes" id="UP001162483">
    <property type="component" value="Unassembled WGS sequence"/>
</dbReference>
<keyword evidence="2" id="KW-1185">Reference proteome</keyword>
<name>A0ABN9GTZ3_9NEOB</name>
<organism evidence="1 2">
    <name type="scientific">Staurois parvus</name>
    <dbReference type="NCBI Taxonomy" id="386267"/>
    <lineage>
        <taxon>Eukaryota</taxon>
        <taxon>Metazoa</taxon>
        <taxon>Chordata</taxon>
        <taxon>Craniata</taxon>
        <taxon>Vertebrata</taxon>
        <taxon>Euteleostomi</taxon>
        <taxon>Amphibia</taxon>
        <taxon>Batrachia</taxon>
        <taxon>Anura</taxon>
        <taxon>Neobatrachia</taxon>
        <taxon>Ranoidea</taxon>
        <taxon>Ranidae</taxon>
        <taxon>Staurois</taxon>
    </lineage>
</organism>
<gene>
    <name evidence="1" type="ORF">SPARVUS_LOCUS14779314</name>
</gene>
<evidence type="ECO:0000313" key="1">
    <source>
        <dbReference type="EMBL" id="CAI9612830.1"/>
    </source>
</evidence>
<evidence type="ECO:0000313" key="2">
    <source>
        <dbReference type="Proteomes" id="UP001162483"/>
    </source>
</evidence>
<feature type="non-terminal residue" evidence="1">
    <location>
        <position position="37"/>
    </location>
</feature>
<dbReference type="EMBL" id="CATNWA010019367">
    <property type="protein sequence ID" value="CAI9612830.1"/>
    <property type="molecule type" value="Genomic_DNA"/>
</dbReference>
<accession>A0ABN9GTZ3</accession>
<reference evidence="1" key="1">
    <citation type="submission" date="2023-05" db="EMBL/GenBank/DDBJ databases">
        <authorList>
            <person name="Stuckert A."/>
        </authorList>
    </citation>
    <scope>NUCLEOTIDE SEQUENCE</scope>
</reference>
<sequence length="37" mass="4355">MSCQSAPDCDYRLLLTVSLPQEQKGQRFDCYMENQQQ</sequence>
<comment type="caution">
    <text evidence="1">The sequence shown here is derived from an EMBL/GenBank/DDBJ whole genome shotgun (WGS) entry which is preliminary data.</text>
</comment>
<proteinExistence type="predicted"/>
<protein>
    <submittedName>
        <fullName evidence="1">Uncharacterized protein</fullName>
    </submittedName>
</protein>